<evidence type="ECO:0000313" key="6">
    <source>
        <dbReference type="Proteomes" id="UP000468388"/>
    </source>
</evidence>
<dbReference type="CDD" id="cd00801">
    <property type="entry name" value="INT_P4_C"/>
    <property type="match status" value="1"/>
</dbReference>
<reference evidence="5 6" key="1">
    <citation type="submission" date="2019-12" db="EMBL/GenBank/DDBJ databases">
        <title>The draft genomic sequence of strain Chitinophaga oryziterrae JCM 16595.</title>
        <authorList>
            <person name="Zhang X."/>
        </authorList>
    </citation>
    <scope>NUCLEOTIDE SEQUENCE [LARGE SCALE GENOMIC DNA]</scope>
    <source>
        <strain evidence="5 6">JCM 16595</strain>
    </source>
</reference>
<keyword evidence="3" id="KW-0233">DNA recombination</keyword>
<protein>
    <submittedName>
        <fullName evidence="5">Tyrosine-type recombinase/integrase</fullName>
    </submittedName>
</protein>
<dbReference type="Gene3D" id="1.10.443.10">
    <property type="entry name" value="Intergrase catalytic core"/>
    <property type="match status" value="1"/>
</dbReference>
<evidence type="ECO:0000256" key="3">
    <source>
        <dbReference type="ARBA" id="ARBA00023172"/>
    </source>
</evidence>
<evidence type="ECO:0000313" key="5">
    <source>
        <dbReference type="EMBL" id="MVT44338.1"/>
    </source>
</evidence>
<name>A0A6N8JJ97_9BACT</name>
<dbReference type="GO" id="GO:0006310">
    <property type="term" value="P:DNA recombination"/>
    <property type="evidence" value="ECO:0007669"/>
    <property type="project" value="UniProtKB-KW"/>
</dbReference>
<dbReference type="Proteomes" id="UP000468388">
    <property type="component" value="Unassembled WGS sequence"/>
</dbReference>
<dbReference type="PANTHER" id="PTHR30629:SF2">
    <property type="entry name" value="PROPHAGE INTEGRASE INTS-RELATED"/>
    <property type="match status" value="1"/>
</dbReference>
<dbReference type="PROSITE" id="PS51898">
    <property type="entry name" value="TYR_RECOMBINASE"/>
    <property type="match status" value="1"/>
</dbReference>
<dbReference type="InterPro" id="IPR011010">
    <property type="entry name" value="DNA_brk_join_enz"/>
</dbReference>
<evidence type="ECO:0000256" key="2">
    <source>
        <dbReference type="ARBA" id="ARBA00022908"/>
    </source>
</evidence>
<dbReference type="GO" id="GO:0015074">
    <property type="term" value="P:DNA integration"/>
    <property type="evidence" value="ECO:0007669"/>
    <property type="project" value="UniProtKB-KW"/>
</dbReference>
<dbReference type="Pfam" id="PF00589">
    <property type="entry name" value="Phage_integrase"/>
    <property type="match status" value="1"/>
</dbReference>
<dbReference type="PANTHER" id="PTHR30629">
    <property type="entry name" value="PROPHAGE INTEGRASE"/>
    <property type="match status" value="1"/>
</dbReference>
<dbReference type="SUPFAM" id="SSF56349">
    <property type="entry name" value="DNA breaking-rejoining enzymes"/>
    <property type="match status" value="1"/>
</dbReference>
<organism evidence="5 6">
    <name type="scientific">Chitinophaga oryziterrae</name>
    <dbReference type="NCBI Taxonomy" id="1031224"/>
    <lineage>
        <taxon>Bacteria</taxon>
        <taxon>Pseudomonadati</taxon>
        <taxon>Bacteroidota</taxon>
        <taxon>Chitinophagia</taxon>
        <taxon>Chitinophagales</taxon>
        <taxon>Chitinophagaceae</taxon>
        <taxon>Chitinophaga</taxon>
    </lineage>
</organism>
<evidence type="ECO:0000259" key="4">
    <source>
        <dbReference type="PROSITE" id="PS51898"/>
    </source>
</evidence>
<keyword evidence="6" id="KW-1185">Reference proteome</keyword>
<accession>A0A6N8JJ97</accession>
<sequence length="245" mass="28759">MAHHHRYRQILRLLSHIFKYAIVTARMESDPSHGVEVALKKYKRGHFASLSVDKFPKFLIDLHNYQGRLTRQTYLAIRLMFLTFVRTKELIQVKWTEIDFDKALWIIPAERMKMRSPHLVPLSKQATRILEELKQMNGKSEYVFPGFYRHKKHMSNGTILVALGRMGYTGKMTGHGFRSLALGILKEKLGYSHEIADRQLAHVPKSSTDRAYDRAQFLKQRTEMMQTYATYLDDVFIEELKNKNL</sequence>
<evidence type="ECO:0000256" key="1">
    <source>
        <dbReference type="ARBA" id="ARBA00008857"/>
    </source>
</evidence>
<keyword evidence="2" id="KW-0229">DNA integration</keyword>
<dbReference type="InterPro" id="IPR050808">
    <property type="entry name" value="Phage_Integrase"/>
</dbReference>
<comment type="caution">
    <text evidence="5">The sequence shown here is derived from an EMBL/GenBank/DDBJ whole genome shotgun (WGS) entry which is preliminary data.</text>
</comment>
<dbReference type="EMBL" id="WRXO01000010">
    <property type="protein sequence ID" value="MVT44338.1"/>
    <property type="molecule type" value="Genomic_DNA"/>
</dbReference>
<proteinExistence type="inferred from homology"/>
<dbReference type="AlphaFoldDB" id="A0A6N8JJ97"/>
<gene>
    <name evidence="5" type="ORF">GO495_27335</name>
</gene>
<comment type="similarity">
    <text evidence="1">Belongs to the 'phage' integrase family.</text>
</comment>
<feature type="domain" description="Tyr recombinase" evidence="4">
    <location>
        <begin position="45"/>
        <end position="225"/>
    </location>
</feature>
<dbReference type="OrthoDB" id="9795573at2"/>
<dbReference type="InterPro" id="IPR002104">
    <property type="entry name" value="Integrase_catalytic"/>
</dbReference>
<dbReference type="GO" id="GO:0003677">
    <property type="term" value="F:DNA binding"/>
    <property type="evidence" value="ECO:0007669"/>
    <property type="project" value="InterPro"/>
</dbReference>
<dbReference type="InterPro" id="IPR013762">
    <property type="entry name" value="Integrase-like_cat_sf"/>
</dbReference>